<dbReference type="GO" id="GO:0016874">
    <property type="term" value="F:ligase activity"/>
    <property type="evidence" value="ECO:0007669"/>
    <property type="project" value="UniProtKB-KW"/>
</dbReference>
<gene>
    <name evidence="6" type="ORF">ACHAWO_010386</name>
</gene>
<dbReference type="SUPFAM" id="SSF55931">
    <property type="entry name" value="Glutamine synthetase/guanido kinase"/>
    <property type="match status" value="1"/>
</dbReference>
<evidence type="ECO:0000256" key="4">
    <source>
        <dbReference type="RuleBase" id="RU000384"/>
    </source>
</evidence>
<dbReference type="PROSITE" id="PS51987">
    <property type="entry name" value="GS_CATALYTIC"/>
    <property type="match status" value="1"/>
</dbReference>
<keyword evidence="7" id="KW-1185">Reference proteome</keyword>
<dbReference type="InterPro" id="IPR036380">
    <property type="entry name" value="Isochorismatase-like_sf"/>
</dbReference>
<dbReference type="SMART" id="SM01230">
    <property type="entry name" value="Gln-synt_C"/>
    <property type="match status" value="1"/>
</dbReference>
<evidence type="ECO:0000259" key="5">
    <source>
        <dbReference type="PROSITE" id="PS51987"/>
    </source>
</evidence>
<dbReference type="EMBL" id="JALLPJ020000084">
    <property type="protein sequence ID" value="KAL3802887.1"/>
    <property type="molecule type" value="Genomic_DNA"/>
</dbReference>
<reference evidence="6 7" key="1">
    <citation type="submission" date="2024-10" db="EMBL/GenBank/DDBJ databases">
        <title>Updated reference genomes for cyclostephanoid diatoms.</title>
        <authorList>
            <person name="Roberts W.R."/>
            <person name="Alverson A.J."/>
        </authorList>
    </citation>
    <scope>NUCLEOTIDE SEQUENCE [LARGE SCALE GENOMIC DNA]</scope>
    <source>
        <strain evidence="6 7">AJA010-31</strain>
    </source>
</reference>
<proteinExistence type="inferred from homology"/>
<evidence type="ECO:0000313" key="7">
    <source>
        <dbReference type="Proteomes" id="UP001530400"/>
    </source>
</evidence>
<feature type="domain" description="GS catalytic" evidence="5">
    <location>
        <begin position="401"/>
        <end position="723"/>
    </location>
</feature>
<name>A0ABD3QR40_9STRA</name>
<organism evidence="6 7">
    <name type="scientific">Cyclotella atomus</name>
    <dbReference type="NCBI Taxonomy" id="382360"/>
    <lineage>
        <taxon>Eukaryota</taxon>
        <taxon>Sar</taxon>
        <taxon>Stramenopiles</taxon>
        <taxon>Ochrophyta</taxon>
        <taxon>Bacillariophyta</taxon>
        <taxon>Coscinodiscophyceae</taxon>
        <taxon>Thalassiosirophycidae</taxon>
        <taxon>Stephanodiscales</taxon>
        <taxon>Stephanodiscaceae</taxon>
        <taxon>Cyclotella</taxon>
    </lineage>
</organism>
<dbReference type="Gene3D" id="3.30.590.10">
    <property type="entry name" value="Glutamine synthetase/guanido kinase, catalytic domain"/>
    <property type="match status" value="1"/>
</dbReference>
<evidence type="ECO:0000313" key="6">
    <source>
        <dbReference type="EMBL" id="KAL3802887.1"/>
    </source>
</evidence>
<comment type="caution">
    <text evidence="6">The sequence shown here is derived from an EMBL/GenBank/DDBJ whole genome shotgun (WGS) entry which is preliminary data.</text>
</comment>
<evidence type="ECO:0000256" key="1">
    <source>
        <dbReference type="ARBA" id="ARBA00006336"/>
    </source>
</evidence>
<dbReference type="InterPro" id="IPR008146">
    <property type="entry name" value="Gln_synth_cat_dom"/>
</dbReference>
<comment type="similarity">
    <text evidence="1">Belongs to the isochorismatase family.</text>
</comment>
<dbReference type="Pfam" id="PF00857">
    <property type="entry name" value="Isochorismatase"/>
    <property type="match status" value="1"/>
</dbReference>
<dbReference type="PANTHER" id="PTHR43785">
    <property type="entry name" value="GAMMA-GLUTAMYLPUTRESCINE SYNTHETASE"/>
    <property type="match status" value="1"/>
</dbReference>
<dbReference type="Proteomes" id="UP001530400">
    <property type="component" value="Unassembled WGS sequence"/>
</dbReference>
<protein>
    <recommendedName>
        <fullName evidence="5">GS catalytic domain-containing protein</fullName>
    </recommendedName>
</protein>
<sequence>MSESEPSLRSLIQPGVSKREDFKLHMRGVALLVIDIQDELSKNNENSDEYKHSTSIPRMLANTKKLISAVRASRNDGRGGEVVFTYLEAQTNNSRDVSIDYKLSGSLSTLPTPSNRAKFIEGITPIAGEDICLPKTSCSVFQSTNLDYILRNLSIEQLVVCGQLTDQCVESAVRDAADLGYLVTVVEDACAANSEDDHLKGLHGMTGFARKINIHEALQEMKIGTAKSINENDEWLLTHHSNKVEVPSVLDNDNAFTIPSASSFDLHRKDDYSYQVALLRSLRAAGVKFLRYAAVDAYNTIRCKSVPLSHTMSLIPKRNGSSSTTSHLPMQSPTSIAEVCFAGLPTHADALVPASNLSAQNVLTLHPDFSSLRVLPYAPKTAMIMSTAHDQRTGALSPLCTRGLLERVLHKANTDWGIQFSIGAELEFMLFHSGKPVDMSTFATTTTLNDQEEFIGTLYDMLEQQDIPVETIHGESAPGQLEVVLAHSNNVLQIADDVLFARETIIACAKLHGMTALFLPKVSAMQAGNGLHLHFSFQDANMSNAFSDTSRPSGISVRGESFVEGILAHLPSLLSFSLPTTNSFRRMGAGCWTGHQVGWSIEDKEVPIRVCVDLRSRQATNVEYKLSDSNANIYLEIAMILSAGLQGMKNRAKLRPMLGDAAAAYLPTTLQASLDILKNDDYLLSILGDKLSTAYIAVRESEAKLNCKKTFEEEVADALNRAS</sequence>
<dbReference type="AlphaFoldDB" id="A0ABD3QR40"/>
<keyword evidence="2" id="KW-0436">Ligase</keyword>
<evidence type="ECO:0000256" key="3">
    <source>
        <dbReference type="PROSITE-ProRule" id="PRU01331"/>
    </source>
</evidence>
<dbReference type="Pfam" id="PF00120">
    <property type="entry name" value="Gln-synt_C"/>
    <property type="match status" value="1"/>
</dbReference>
<comment type="similarity">
    <text evidence="3 4">Belongs to the glutamine synthetase family.</text>
</comment>
<dbReference type="InterPro" id="IPR014746">
    <property type="entry name" value="Gln_synth/guanido_kin_cat_dom"/>
</dbReference>
<dbReference type="Gene3D" id="3.40.50.850">
    <property type="entry name" value="Isochorismatase-like"/>
    <property type="match status" value="1"/>
</dbReference>
<dbReference type="PANTHER" id="PTHR43785:SF2">
    <property type="entry name" value="TYPE-1 GLUTAMINE SYNTHETASE 1"/>
    <property type="match status" value="1"/>
</dbReference>
<evidence type="ECO:0000256" key="2">
    <source>
        <dbReference type="ARBA" id="ARBA00022598"/>
    </source>
</evidence>
<dbReference type="CDD" id="cd00431">
    <property type="entry name" value="cysteine_hydrolases"/>
    <property type="match status" value="1"/>
</dbReference>
<dbReference type="InterPro" id="IPR000868">
    <property type="entry name" value="Isochorismatase-like_dom"/>
</dbReference>
<accession>A0ABD3QR40</accession>
<dbReference type="SUPFAM" id="SSF52499">
    <property type="entry name" value="Isochorismatase-like hydrolases"/>
    <property type="match status" value="1"/>
</dbReference>